<accession>A0A177DBU8</accession>
<dbReference type="RefSeq" id="XP_018382389.1">
    <property type="nucleotide sequence ID" value="XM_018534912.1"/>
</dbReference>
<dbReference type="KEGG" id="aalt:CC77DRAFT_943462"/>
<dbReference type="OMA" id="LIWAEII"/>
<feature type="transmembrane region" description="Helical" evidence="2">
    <location>
        <begin position="136"/>
        <end position="158"/>
    </location>
</feature>
<keyword evidence="2" id="KW-1133">Transmembrane helix</keyword>
<feature type="region of interest" description="Disordered" evidence="1">
    <location>
        <begin position="390"/>
        <end position="416"/>
    </location>
</feature>
<keyword evidence="4" id="KW-1185">Reference proteome</keyword>
<dbReference type="GeneID" id="29120506"/>
<dbReference type="VEuPathDB" id="FungiDB:CC77DRAFT_943462"/>
<organism evidence="3 4">
    <name type="scientific">Alternaria alternata</name>
    <name type="common">Alternaria rot fungus</name>
    <name type="synonym">Torula alternata</name>
    <dbReference type="NCBI Taxonomy" id="5599"/>
    <lineage>
        <taxon>Eukaryota</taxon>
        <taxon>Fungi</taxon>
        <taxon>Dikarya</taxon>
        <taxon>Ascomycota</taxon>
        <taxon>Pezizomycotina</taxon>
        <taxon>Dothideomycetes</taxon>
        <taxon>Pleosporomycetidae</taxon>
        <taxon>Pleosporales</taxon>
        <taxon>Pleosporineae</taxon>
        <taxon>Pleosporaceae</taxon>
        <taxon>Alternaria</taxon>
        <taxon>Alternaria sect. Alternaria</taxon>
        <taxon>Alternaria alternata complex</taxon>
    </lineage>
</organism>
<evidence type="ECO:0000313" key="4">
    <source>
        <dbReference type="Proteomes" id="UP000077248"/>
    </source>
</evidence>
<reference evidence="3 4" key="1">
    <citation type="submission" date="2016-05" db="EMBL/GenBank/DDBJ databases">
        <title>Comparative analysis of secretome profiles of manganese(II)-oxidizing ascomycete fungi.</title>
        <authorList>
            <consortium name="DOE Joint Genome Institute"/>
            <person name="Zeiner C.A."/>
            <person name="Purvine S.O."/>
            <person name="Zink E.M."/>
            <person name="Wu S."/>
            <person name="Pasa-Tolic L."/>
            <person name="Chaput D.L."/>
            <person name="Haridas S."/>
            <person name="Grigoriev I.V."/>
            <person name="Santelli C.M."/>
            <person name="Hansel C.M."/>
        </authorList>
    </citation>
    <scope>NUCLEOTIDE SEQUENCE [LARGE SCALE GENOMIC DNA]</scope>
    <source>
        <strain evidence="3 4">SRC1lrK2f</strain>
    </source>
</reference>
<keyword evidence="2" id="KW-0812">Transmembrane</keyword>
<name>A0A177DBU8_ALTAL</name>
<feature type="transmembrane region" description="Helical" evidence="2">
    <location>
        <begin position="178"/>
        <end position="197"/>
    </location>
</feature>
<protein>
    <recommendedName>
        <fullName evidence="5">Integral membrane protein</fullName>
    </recommendedName>
</protein>
<feature type="region of interest" description="Disordered" evidence="1">
    <location>
        <begin position="323"/>
        <end position="373"/>
    </location>
</feature>
<feature type="transmembrane region" description="Helical" evidence="2">
    <location>
        <begin position="66"/>
        <end position="91"/>
    </location>
</feature>
<feature type="transmembrane region" description="Helical" evidence="2">
    <location>
        <begin position="97"/>
        <end position="115"/>
    </location>
</feature>
<keyword evidence="2" id="KW-0472">Membrane</keyword>
<dbReference type="PANTHER" id="PTHR35179">
    <property type="entry name" value="PROTEIN CBG02620"/>
    <property type="match status" value="1"/>
</dbReference>
<feature type="transmembrane region" description="Helical" evidence="2">
    <location>
        <begin position="218"/>
        <end position="244"/>
    </location>
</feature>
<feature type="transmembrane region" description="Helical" evidence="2">
    <location>
        <begin position="32"/>
        <end position="54"/>
    </location>
</feature>
<proteinExistence type="predicted"/>
<dbReference type="Proteomes" id="UP000077248">
    <property type="component" value="Unassembled WGS sequence"/>
</dbReference>
<dbReference type="PANTHER" id="PTHR35179:SF1">
    <property type="entry name" value="INTEGRAL MEMBRANE PROTEIN"/>
    <property type="match status" value="1"/>
</dbReference>
<evidence type="ECO:0000256" key="2">
    <source>
        <dbReference type="SAM" id="Phobius"/>
    </source>
</evidence>
<gene>
    <name evidence="3" type="ORF">CC77DRAFT_943462</name>
</gene>
<dbReference type="EMBL" id="KV441488">
    <property type="protein sequence ID" value="OAG16968.1"/>
    <property type="molecule type" value="Genomic_DNA"/>
</dbReference>
<evidence type="ECO:0000313" key="3">
    <source>
        <dbReference type="EMBL" id="OAG16968.1"/>
    </source>
</evidence>
<sequence>MGDKFAAPPGFTAWGPFVRDNYTPILVTRTDIALAAAAFGLANFFAITAAFIGVRQTKSCRRPKTSAYIWMIWLEIAASVAISIECLLYLLRIIRPSFYFFMSVCKYTTARASLLPQIIINRIRIILQDRVRGRRLIIGTAIYVTLINISVFIIWIPARLQISPRWVHINAIWDRTEKVLFLLLDAYLNWYFIRVVNADLVKNGLTKYNRLVRFNKRIIVVSLLLDVMIIGAMSIPNGFVYAMFHPLAYLVKLNIEMSMAHLIKTIALGHPHPNNDPSLLLTFSSSPGEDMFSTNIFAEAPRQRHSLIRGLFGSEHIVFSQEDVRTRVPGHSSTRSASIPDYELPPWKSKVDKEPDNVASDNLSAGEGRKSSNACENCWRWDSGVSSNTRNLEGVDDISTPEAAHLPAHRRMSELG</sequence>
<dbReference type="AlphaFoldDB" id="A0A177DBU8"/>
<evidence type="ECO:0000256" key="1">
    <source>
        <dbReference type="SAM" id="MobiDB-lite"/>
    </source>
</evidence>
<evidence type="ECO:0008006" key="5">
    <source>
        <dbReference type="Google" id="ProtNLM"/>
    </source>
</evidence>